<sequence length="422" mass="48728">MVQIIEENRKQSNFLDEIQGSLKEHLAKQQEVKQKMQLMSHQAANQQALEEKKYGLKSKFEQEKRDYMQSILEQIENTPGQGKGNFQDQIMEEPQGPSEEDLEMAVNQLQDEYKPRNRQEREELKDNLRRMNQRAAGQQTMLRDPFLKAKKYAAAGLHDASRIAGEEVKAGIKEKTEERKFHTTYSAKQEEEANKLRDSIPKKENALNFARDAVESGNMGTFSLDYLADLTGKDVFRTAKGAQLLTAGKENLLSNMSRVSARAQNQWFEQRLASMFPKIGQSKEANLTVQEMLEGEVALDSAYLKEFDRISEEDEGRYGYVRKDASKRAHNAIKPLEKEVFNRSSYRMRELEEQEMGAKKLNSKVESPVPRGTPLTLANMNILYKKYGDKAIEKAEKLGYRVPTREEFELYQVSPQEFRERF</sequence>
<evidence type="ECO:0000313" key="7">
    <source>
        <dbReference type="EMBL" id="CAB4200568.1"/>
    </source>
</evidence>
<accession>A0A6J5KN63</accession>
<feature type="coiled-coil region" evidence="1">
    <location>
        <begin position="114"/>
        <end position="141"/>
    </location>
</feature>
<dbReference type="EMBL" id="LR796468">
    <property type="protein sequence ID" value="CAB4146310.1"/>
    <property type="molecule type" value="Genomic_DNA"/>
</dbReference>
<dbReference type="EMBL" id="LR797304">
    <property type="protein sequence ID" value="CAB4200568.1"/>
    <property type="molecule type" value="Genomic_DNA"/>
</dbReference>
<name>A0A6J5KN63_9CAUD</name>
<keyword evidence="1" id="KW-0175">Coiled coil</keyword>
<evidence type="ECO:0000313" key="6">
    <source>
        <dbReference type="EMBL" id="CAB4146310.1"/>
    </source>
</evidence>
<protein>
    <submittedName>
        <fullName evidence="3">Uncharacterized protein</fullName>
    </submittedName>
</protein>
<evidence type="ECO:0000313" key="5">
    <source>
        <dbReference type="EMBL" id="CAB4132386.1"/>
    </source>
</evidence>
<proteinExistence type="predicted"/>
<organism evidence="3">
    <name type="scientific">uncultured Caudovirales phage</name>
    <dbReference type="NCBI Taxonomy" id="2100421"/>
    <lineage>
        <taxon>Viruses</taxon>
        <taxon>Duplodnaviria</taxon>
        <taxon>Heunggongvirae</taxon>
        <taxon>Uroviricota</taxon>
        <taxon>Caudoviricetes</taxon>
        <taxon>Peduoviridae</taxon>
        <taxon>Maltschvirus</taxon>
        <taxon>Maltschvirus maltsch</taxon>
    </lineage>
</organism>
<gene>
    <name evidence="7" type="ORF">UFOVP1357_53</name>
    <name evidence="3" type="ORF">UFOVP18_19</name>
    <name evidence="5" type="ORF">UFOVP258_12</name>
    <name evidence="6" type="ORF">UFOVP502_4</name>
    <name evidence="4" type="ORF">UFOVP82_21</name>
</gene>
<dbReference type="EMBL" id="LR796201">
    <property type="protein sequence ID" value="CAB4126753.1"/>
    <property type="molecule type" value="Genomic_DNA"/>
</dbReference>
<evidence type="ECO:0000313" key="4">
    <source>
        <dbReference type="EMBL" id="CAB4126753.1"/>
    </source>
</evidence>
<reference evidence="3" key="1">
    <citation type="submission" date="2020-04" db="EMBL/GenBank/DDBJ databases">
        <authorList>
            <person name="Chiriac C."/>
            <person name="Salcher M."/>
            <person name="Ghai R."/>
            <person name="Kavagutti S V."/>
        </authorList>
    </citation>
    <scope>NUCLEOTIDE SEQUENCE</scope>
</reference>
<evidence type="ECO:0000256" key="1">
    <source>
        <dbReference type="SAM" id="Coils"/>
    </source>
</evidence>
<evidence type="ECO:0000256" key="2">
    <source>
        <dbReference type="SAM" id="MobiDB-lite"/>
    </source>
</evidence>
<evidence type="ECO:0000313" key="3">
    <source>
        <dbReference type="EMBL" id="CAB4121570.1"/>
    </source>
</evidence>
<feature type="region of interest" description="Disordered" evidence="2">
    <location>
        <begin position="78"/>
        <end position="101"/>
    </location>
</feature>
<feature type="compositionally biased region" description="Polar residues" evidence="2">
    <location>
        <begin position="78"/>
        <end position="88"/>
    </location>
</feature>
<dbReference type="EMBL" id="LR796149">
    <property type="protein sequence ID" value="CAB4121570.1"/>
    <property type="molecule type" value="Genomic_DNA"/>
</dbReference>
<dbReference type="EMBL" id="LR796264">
    <property type="protein sequence ID" value="CAB4132386.1"/>
    <property type="molecule type" value="Genomic_DNA"/>
</dbReference>